<dbReference type="PANTHER" id="PTHR33744:SF1">
    <property type="entry name" value="DNA-BINDING TRANSCRIPTIONAL ACTIVATOR ADER"/>
    <property type="match status" value="1"/>
</dbReference>
<feature type="domain" description="PucR C-terminal helix-turn-helix" evidence="3">
    <location>
        <begin position="467"/>
        <end position="525"/>
    </location>
</feature>
<name>A0ABN1DDT4_SACER</name>
<comment type="caution">
    <text evidence="5">The sequence shown here is derived from an EMBL/GenBank/DDBJ whole genome shotgun (WGS) entry which is preliminary data.</text>
</comment>
<evidence type="ECO:0000259" key="3">
    <source>
        <dbReference type="Pfam" id="PF13556"/>
    </source>
</evidence>
<dbReference type="InterPro" id="IPR041522">
    <property type="entry name" value="CdaR_GGDEF"/>
</dbReference>
<reference evidence="5 6" key="1">
    <citation type="journal article" date="2019" name="Int. J. Syst. Evol. Microbiol.">
        <title>The Global Catalogue of Microorganisms (GCM) 10K type strain sequencing project: providing services to taxonomists for standard genome sequencing and annotation.</title>
        <authorList>
            <consortium name="The Broad Institute Genomics Platform"/>
            <consortium name="The Broad Institute Genome Sequencing Center for Infectious Disease"/>
            <person name="Wu L."/>
            <person name="Ma J."/>
        </authorList>
    </citation>
    <scope>NUCLEOTIDE SEQUENCE [LARGE SCALE GENOMIC DNA]</scope>
    <source>
        <strain evidence="5 6">JCM 10303</strain>
    </source>
</reference>
<organism evidence="5 6">
    <name type="scientific">Saccharopolyspora erythraea</name>
    <name type="common">Streptomyces erythraeus</name>
    <dbReference type="NCBI Taxonomy" id="1836"/>
    <lineage>
        <taxon>Bacteria</taxon>
        <taxon>Bacillati</taxon>
        <taxon>Actinomycetota</taxon>
        <taxon>Actinomycetes</taxon>
        <taxon>Pseudonocardiales</taxon>
        <taxon>Pseudonocardiaceae</taxon>
        <taxon>Saccharopolyspora</taxon>
    </lineage>
</organism>
<dbReference type="Gene3D" id="1.10.10.2840">
    <property type="entry name" value="PucR C-terminal helix-turn-helix domain"/>
    <property type="match status" value="1"/>
</dbReference>
<evidence type="ECO:0000313" key="5">
    <source>
        <dbReference type="EMBL" id="GAA0540596.1"/>
    </source>
</evidence>
<dbReference type="InterPro" id="IPR025736">
    <property type="entry name" value="PucR_C-HTH_dom"/>
</dbReference>
<keyword evidence="6" id="KW-1185">Reference proteome</keyword>
<accession>A0ABN1DDT4</accession>
<dbReference type="Proteomes" id="UP001500729">
    <property type="component" value="Unassembled WGS sequence"/>
</dbReference>
<protein>
    <submittedName>
        <fullName evidence="5">PucR family transcriptional regulator ligand-binding domain-containing protein</fullName>
    </submittedName>
</protein>
<feature type="domain" description="CdaR GGDEF-like" evidence="4">
    <location>
        <begin position="311"/>
        <end position="414"/>
    </location>
</feature>
<dbReference type="Pfam" id="PF13556">
    <property type="entry name" value="HTH_30"/>
    <property type="match status" value="1"/>
</dbReference>
<evidence type="ECO:0000259" key="4">
    <source>
        <dbReference type="Pfam" id="PF17853"/>
    </source>
</evidence>
<dbReference type="InterPro" id="IPR051448">
    <property type="entry name" value="CdaR-like_regulators"/>
</dbReference>
<comment type="similarity">
    <text evidence="1">Belongs to the CdaR family.</text>
</comment>
<sequence length="544" mass="58820">MTAVEFGARKAQGVVVNSDGGTVTLGEVLSLPVLARGLPKVLAGQDRLDRPVRWVHVTEWASPASALRGGELVLTTGIGFPARLDDYAAELCDVGAAAVVLELGRCYREAPHELVAGCRSRGVPLVVLHCGVKFVDVTQEVHAMILGGQLRTLRTAQRIHDTFTALSLRGAGPDEIIRAAATMTGRAVVLENLAHQALIFASVERVLDDVLNRWEERSRATPSPAERTDVCGQEGWLVTSVEFRGQQWGRLAMLPASPAEQHFHSEHVVILERAAVALTLARLTRETRWEEQAHRDALLDVLEQRQLSWRDTRTRITALGVPVQGRRLAVVVVRVDDRAVLLDKLRARLEGSALVGDLGERGVGVLLSFREPGGWRALAEEITELAGAPVHVGAEVGELSEVARSAAEAEQVADAVPRGGPPGVHTVTDIGLPELLYALREDPRVQSYAERQLAPLLAYDQCHGTDLLATVRHYLASAGNKSIAARRGHLSRQALYQRLRLIEEVLHGDLEAGDFRAQLHVAVAALDAQRAGRAARAEGGAPGK</sequence>
<feature type="domain" description="Purine catabolism PurC-like" evidence="2">
    <location>
        <begin position="27"/>
        <end position="145"/>
    </location>
</feature>
<dbReference type="EMBL" id="BAAAGS010000032">
    <property type="protein sequence ID" value="GAA0540596.1"/>
    <property type="molecule type" value="Genomic_DNA"/>
</dbReference>
<dbReference type="Pfam" id="PF07905">
    <property type="entry name" value="PucR"/>
    <property type="match status" value="1"/>
</dbReference>
<evidence type="ECO:0000259" key="2">
    <source>
        <dbReference type="Pfam" id="PF07905"/>
    </source>
</evidence>
<dbReference type="Pfam" id="PF17853">
    <property type="entry name" value="GGDEF_2"/>
    <property type="match status" value="1"/>
</dbReference>
<dbReference type="InterPro" id="IPR012914">
    <property type="entry name" value="PucR_dom"/>
</dbReference>
<dbReference type="RefSeq" id="WP_009949843.1">
    <property type="nucleotide sequence ID" value="NZ_BAAAGS010000032.1"/>
</dbReference>
<dbReference type="InterPro" id="IPR042070">
    <property type="entry name" value="PucR_C-HTH_sf"/>
</dbReference>
<evidence type="ECO:0000256" key="1">
    <source>
        <dbReference type="ARBA" id="ARBA00006754"/>
    </source>
</evidence>
<proteinExistence type="inferred from homology"/>
<dbReference type="PANTHER" id="PTHR33744">
    <property type="entry name" value="CARBOHYDRATE DIACID REGULATOR"/>
    <property type="match status" value="1"/>
</dbReference>
<gene>
    <name evidence="5" type="ORF">GCM10009533_44560</name>
</gene>
<evidence type="ECO:0000313" key="6">
    <source>
        <dbReference type="Proteomes" id="UP001500729"/>
    </source>
</evidence>